<reference evidence="2" key="1">
    <citation type="submission" date="2022-11" db="EMBL/GenBank/DDBJ databases">
        <title>Draft genome sequence of Sellimonas catena strain 18CBH55.</title>
        <authorList>
            <person name="Hisatomi A."/>
            <person name="Ohkuma M."/>
            <person name="Sakamoto M."/>
        </authorList>
    </citation>
    <scope>NUCLEOTIDE SEQUENCE</scope>
    <source>
        <strain evidence="2">18CBH55</strain>
    </source>
</reference>
<dbReference type="InterPro" id="IPR041519">
    <property type="entry name" value="HEPN_RiboL-PSP"/>
</dbReference>
<evidence type="ECO:0000313" key="3">
    <source>
        <dbReference type="Proteomes" id="UP001145094"/>
    </source>
</evidence>
<sequence>MANNINVKTIEKLEELLTQDIAWRKKEMISLKILVEHDEVNEPILLRSGIALLCAHFEGFIKKASNCYVGYVASQKHLYSELKENFSALKMEQEFKACAASEKHSVHKNLLTKYETLSTRKFNDKYNLDKPFISTHSNPSSTELEEILMSIGVETDIFDTKAQYIDNSLLANRHSVVHGERSELEKDDFLFTFNIIMELIDSYKDVIVSAAEEKSYLRGTENGK</sequence>
<evidence type="ECO:0000259" key="1">
    <source>
        <dbReference type="Pfam" id="PF18735"/>
    </source>
</evidence>
<dbReference type="Proteomes" id="UP001145094">
    <property type="component" value="Unassembled WGS sequence"/>
</dbReference>
<dbReference type="RefSeq" id="WP_118637669.1">
    <property type="nucleotide sequence ID" value="NZ_BSCH01000010.1"/>
</dbReference>
<feature type="domain" description="RiboL-PSP-HEPN" evidence="1">
    <location>
        <begin position="20"/>
        <end position="208"/>
    </location>
</feature>
<dbReference type="AlphaFoldDB" id="A0A9W6CFD0"/>
<name>A0A9W6CFD0_9FIRM</name>
<comment type="caution">
    <text evidence="2">The sequence shown here is derived from an EMBL/GenBank/DDBJ whole genome shotgun (WGS) entry which is preliminary data.</text>
</comment>
<dbReference type="Pfam" id="PF18735">
    <property type="entry name" value="HEPN_RiboL-PSP"/>
    <property type="match status" value="1"/>
</dbReference>
<accession>A0A9W6CFD0</accession>
<protein>
    <recommendedName>
        <fullName evidence="1">RiboL-PSP-HEPN domain-containing protein</fullName>
    </recommendedName>
</protein>
<reference evidence="2" key="2">
    <citation type="submission" date="2022-11" db="EMBL/GenBank/DDBJ databases">
        <title>Draft genome sequence of Sellimonas catena strain 18CBH55.</title>
        <authorList>
            <person name="Atsushi H."/>
            <person name="Moriya O."/>
            <person name="Mitsuo S."/>
        </authorList>
    </citation>
    <scope>NUCLEOTIDE SEQUENCE</scope>
    <source>
        <strain evidence="2">18CBH55</strain>
    </source>
</reference>
<dbReference type="EMBL" id="BSCH01000010">
    <property type="protein sequence ID" value="GLG90284.1"/>
    <property type="molecule type" value="Genomic_DNA"/>
</dbReference>
<organism evidence="2 3">
    <name type="scientific">Sellimonas catena</name>
    <dbReference type="NCBI Taxonomy" id="2994035"/>
    <lineage>
        <taxon>Bacteria</taxon>
        <taxon>Bacillati</taxon>
        <taxon>Bacillota</taxon>
        <taxon>Clostridia</taxon>
        <taxon>Lachnospirales</taxon>
        <taxon>Lachnospiraceae</taxon>
        <taxon>Sellimonas</taxon>
    </lineage>
</organism>
<evidence type="ECO:0000313" key="2">
    <source>
        <dbReference type="EMBL" id="GLG90284.1"/>
    </source>
</evidence>
<reference evidence="2" key="3">
    <citation type="journal article" date="2023" name="Int. J. Syst. Evol. Microbiol.">
        <title>Sellimonas catena sp. nov., isolated from human faeces.</title>
        <authorList>
            <person name="Hisatomi A."/>
            <person name="Ohkuma M."/>
            <person name="Sakamoto M."/>
        </authorList>
    </citation>
    <scope>NUCLEOTIDE SEQUENCE</scope>
    <source>
        <strain evidence="2">18CBH55</strain>
    </source>
</reference>
<gene>
    <name evidence="2" type="ORF">Selli2_17110</name>
</gene>
<proteinExistence type="predicted"/>